<dbReference type="Pfam" id="PF25162">
    <property type="entry name" value="DUF7827"/>
    <property type="match status" value="1"/>
</dbReference>
<evidence type="ECO:0000256" key="10">
    <source>
        <dbReference type="ARBA" id="ARBA00022989"/>
    </source>
</evidence>
<sequence length="697" mass="72971">MTNNKFRSIVLAALLVTSVFAGSIAFAGTAAAANADDGDATLQSGQSYYVGQELFYDAPADSDVEVYEYEDETRGGLELDEQADADGGVVLDTAGLETGDYALVIDGNQVATFSLAEQAFSVDADPDTVSDSGSDTTTEIDIQSRNRGGDFQVNVSADGLDSEDLEEIFGEAVDSTDTEDDIVTVTVNKQDDLTADFDGIKDGDYELNFSVTDTDAEASTTVTVEDAGDSTADFADSSVAIEKGDTGEIQVELQNADSAYVQIGVLEDDGYQVVAEVVDGDDDGMVNVSLDTYSPDGPENGISLAEDEDDSDDEVNFVSGEYEGTSALDTGSYDFFAAVEESDLELNENNPDDIGTLSIVERNTGTAQSWTAAANADDIDNNMDDEDVLEAVESGVITQDSDIAAQDWAVVQFTETSGLSGAIEAESDDVSMTLTEVNPGQNQEATEVDLLADDNSLDAQVITSDETNNVFVVFQTNADLEGEWNATLTVTGEELTGDDDGEETASTEFEVVERDGSLDTNDDDVVEVTANENASVTGETNIAPGSEVQVTIQSESGADNPFVNRQTVNVSNDGTFEANFDTADLEVGTNFTASVSAQPALSGDEEDYEYDAVIVEGGDNATETTTDNGTADTTTATDETPGTDETTTASDGGSTDETDTTPGTDETTTESTSPGFGIAVALVALAGAALLAVRRDN</sequence>
<dbReference type="EMBL" id="ALJD01000003">
    <property type="protein sequence ID" value="EJN60435.1"/>
    <property type="molecule type" value="Genomic_DNA"/>
</dbReference>
<feature type="region of interest" description="Disordered" evidence="13">
    <location>
        <begin position="292"/>
        <end position="312"/>
    </location>
</feature>
<dbReference type="AlphaFoldDB" id="J2ZI94"/>
<dbReference type="NCBIfam" id="TIGR04126">
    <property type="entry name" value="PGF_CTERM"/>
    <property type="match status" value="1"/>
</dbReference>
<dbReference type="NCBIfam" id="TIGR04207">
    <property type="entry name" value="halo_sig_pep"/>
    <property type="match status" value="1"/>
</dbReference>
<evidence type="ECO:0000259" key="16">
    <source>
        <dbReference type="Pfam" id="PF25162"/>
    </source>
</evidence>
<evidence type="ECO:0000256" key="6">
    <source>
        <dbReference type="ARBA" id="ARBA00022525"/>
    </source>
</evidence>
<dbReference type="InterPro" id="IPR026452">
    <property type="entry name" value="Surf_glycop_sig_pep"/>
</dbReference>
<evidence type="ECO:0000256" key="14">
    <source>
        <dbReference type="SAM" id="Phobius"/>
    </source>
</evidence>
<dbReference type="RefSeq" id="WP_009366152.1">
    <property type="nucleotide sequence ID" value="NZ_ALJD01000003.1"/>
</dbReference>
<dbReference type="Proteomes" id="UP000007813">
    <property type="component" value="Unassembled WGS sequence"/>
</dbReference>
<evidence type="ECO:0000256" key="11">
    <source>
        <dbReference type="ARBA" id="ARBA00023136"/>
    </source>
</evidence>
<evidence type="ECO:0000256" key="13">
    <source>
        <dbReference type="SAM" id="MobiDB-lite"/>
    </source>
</evidence>
<dbReference type="Pfam" id="PF18204">
    <property type="entry name" value="PGF-CTERM"/>
    <property type="match status" value="1"/>
</dbReference>
<keyword evidence="12" id="KW-0325">Glycoprotein</keyword>
<dbReference type="InterPro" id="IPR026371">
    <property type="entry name" value="PGF_CTERM"/>
</dbReference>
<feature type="region of interest" description="Disordered" evidence="13">
    <location>
        <begin position="618"/>
        <end position="675"/>
    </location>
</feature>
<comment type="similarity">
    <text evidence="3">Belongs to the halobacterial S-layer protein family.</text>
</comment>
<name>J2ZI94_9EURY</name>
<keyword evidence="4" id="KW-1003">Cell membrane</keyword>
<keyword evidence="6" id="KW-0964">Secreted</keyword>
<keyword evidence="11 14" id="KW-0472">Membrane</keyword>
<evidence type="ECO:0000256" key="12">
    <source>
        <dbReference type="ARBA" id="ARBA00023180"/>
    </source>
</evidence>
<keyword evidence="5" id="KW-0134">Cell wall</keyword>
<reference evidence="17 18" key="1">
    <citation type="journal article" date="2012" name="J. Bacteriol.">
        <title>Draft Genome Sequence of the Extremely Halophilic Archaeon Halogranum salarium B-1T.</title>
        <authorList>
            <person name="Kim K.K."/>
            <person name="Lee K.C."/>
            <person name="Lee J.S."/>
        </authorList>
    </citation>
    <scope>NUCLEOTIDE SEQUENCE [LARGE SCALE GENOMIC DNA]</scope>
    <source>
        <strain evidence="17 18">B-1</strain>
    </source>
</reference>
<feature type="compositionally biased region" description="Low complexity" evidence="13">
    <location>
        <begin position="660"/>
        <end position="675"/>
    </location>
</feature>
<dbReference type="InterPro" id="IPR057149">
    <property type="entry name" value="DUF7827"/>
</dbReference>
<dbReference type="GO" id="GO:0005886">
    <property type="term" value="C:plasma membrane"/>
    <property type="evidence" value="ECO:0007669"/>
    <property type="project" value="UniProtKB-SubCell"/>
</dbReference>
<evidence type="ECO:0000256" key="9">
    <source>
        <dbReference type="ARBA" id="ARBA00022729"/>
    </source>
</evidence>
<organism evidence="17 18">
    <name type="scientific">Halogranum salarium B-1</name>
    <dbReference type="NCBI Taxonomy" id="1210908"/>
    <lineage>
        <taxon>Archaea</taxon>
        <taxon>Methanobacteriati</taxon>
        <taxon>Methanobacteriota</taxon>
        <taxon>Stenosarchaea group</taxon>
        <taxon>Halobacteria</taxon>
        <taxon>Halobacteriales</taxon>
        <taxon>Haloferacaceae</taxon>
    </lineage>
</organism>
<evidence type="ECO:0000313" key="17">
    <source>
        <dbReference type="EMBL" id="EJN60435.1"/>
    </source>
</evidence>
<feature type="transmembrane region" description="Helical" evidence="14">
    <location>
        <begin position="675"/>
        <end position="693"/>
    </location>
</feature>
<keyword evidence="8 14" id="KW-0812">Transmembrane</keyword>
<evidence type="ECO:0000256" key="4">
    <source>
        <dbReference type="ARBA" id="ARBA00022475"/>
    </source>
</evidence>
<evidence type="ECO:0000256" key="8">
    <source>
        <dbReference type="ARBA" id="ARBA00022692"/>
    </source>
</evidence>
<dbReference type="GO" id="GO:0030115">
    <property type="term" value="C:S-layer"/>
    <property type="evidence" value="ECO:0007669"/>
    <property type="project" value="UniProtKB-SubCell"/>
</dbReference>
<dbReference type="eggNOG" id="arCOG06273">
    <property type="taxonomic scope" value="Archaea"/>
</dbReference>
<evidence type="ECO:0000256" key="1">
    <source>
        <dbReference type="ARBA" id="ARBA00004236"/>
    </source>
</evidence>
<feature type="domain" description="PGF-CTERM archaeal protein-sorting signal" evidence="15">
    <location>
        <begin position="674"/>
        <end position="695"/>
    </location>
</feature>
<proteinExistence type="inferred from homology"/>
<evidence type="ECO:0000256" key="7">
    <source>
        <dbReference type="ARBA" id="ARBA00022601"/>
    </source>
</evidence>
<evidence type="ECO:0000313" key="18">
    <source>
        <dbReference type="Proteomes" id="UP000007813"/>
    </source>
</evidence>
<keyword evidence="10 14" id="KW-1133">Transmembrane helix</keyword>
<evidence type="ECO:0008006" key="19">
    <source>
        <dbReference type="Google" id="ProtNLM"/>
    </source>
</evidence>
<evidence type="ECO:0000259" key="15">
    <source>
        <dbReference type="Pfam" id="PF18204"/>
    </source>
</evidence>
<dbReference type="PATRIC" id="fig|1210908.3.peg.989"/>
<comment type="subcellular location">
    <subcellularLocation>
        <location evidence="1">Cell membrane</location>
    </subcellularLocation>
    <subcellularLocation>
        <location evidence="2">Secreted</location>
        <location evidence="2">Cell wall</location>
        <location evidence="2">S-layer</location>
    </subcellularLocation>
</comment>
<evidence type="ECO:0000256" key="5">
    <source>
        <dbReference type="ARBA" id="ARBA00022512"/>
    </source>
</evidence>
<gene>
    <name evidence="17" type="ORF">HSB1_10380</name>
</gene>
<accession>J2ZI94</accession>
<keyword evidence="9" id="KW-0732">Signal</keyword>
<dbReference type="NCBIfam" id="NF045517">
    <property type="entry name" value="halo_surf_dom"/>
    <property type="match status" value="1"/>
</dbReference>
<evidence type="ECO:0000256" key="2">
    <source>
        <dbReference type="ARBA" id="ARBA00004237"/>
    </source>
</evidence>
<evidence type="ECO:0000256" key="3">
    <source>
        <dbReference type="ARBA" id="ARBA00009327"/>
    </source>
</evidence>
<feature type="compositionally biased region" description="Low complexity" evidence="13">
    <location>
        <begin position="618"/>
        <end position="653"/>
    </location>
</feature>
<keyword evidence="7" id="KW-0701">S-layer</keyword>
<feature type="domain" description="DUF7827" evidence="16">
    <location>
        <begin position="224"/>
        <end position="337"/>
    </location>
</feature>
<protein>
    <recommendedName>
        <fullName evidence="19">PGF-CTERM sorting domain-containing protein</fullName>
    </recommendedName>
</protein>
<dbReference type="OrthoDB" id="325633at2157"/>
<comment type="caution">
    <text evidence="17">The sequence shown here is derived from an EMBL/GenBank/DDBJ whole genome shotgun (WGS) entry which is preliminary data.</text>
</comment>